<reference evidence="3 4" key="1">
    <citation type="submission" date="2016-07" db="EMBL/GenBank/DDBJ databases">
        <title>Pervasive Adenine N6-methylation of Active Genes in Fungi.</title>
        <authorList>
            <consortium name="DOE Joint Genome Institute"/>
            <person name="Mondo S.J."/>
            <person name="Dannebaum R.O."/>
            <person name="Kuo R.C."/>
            <person name="Labutti K."/>
            <person name="Haridas S."/>
            <person name="Kuo A."/>
            <person name="Salamov A."/>
            <person name="Ahrendt S.R."/>
            <person name="Lipzen A."/>
            <person name="Sullivan W."/>
            <person name="Andreopoulos W.B."/>
            <person name="Clum A."/>
            <person name="Lindquist E."/>
            <person name="Daum C."/>
            <person name="Ramamoorthy G.K."/>
            <person name="Gryganskyi A."/>
            <person name="Culley D."/>
            <person name="Magnuson J.K."/>
            <person name="James T.Y."/>
            <person name="O'Malley M.A."/>
            <person name="Stajich J.E."/>
            <person name="Spatafora J.W."/>
            <person name="Visel A."/>
            <person name="Grigoriev I.V."/>
        </authorList>
    </citation>
    <scope>NUCLEOTIDE SEQUENCE [LARGE SCALE GENOMIC DNA]</scope>
    <source>
        <strain evidence="3 4">68-887.2</strain>
    </source>
</reference>
<feature type="compositionally biased region" description="Polar residues" evidence="1">
    <location>
        <begin position="194"/>
        <end position="214"/>
    </location>
</feature>
<accession>A0A1Y2BHH4</accession>
<gene>
    <name evidence="3" type="ORF">BCR39DRAFT_503559</name>
</gene>
<dbReference type="OrthoDB" id="2575061at2759"/>
<keyword evidence="2" id="KW-0812">Transmembrane</keyword>
<feature type="compositionally biased region" description="Basic and acidic residues" evidence="1">
    <location>
        <begin position="172"/>
        <end position="188"/>
    </location>
</feature>
<feature type="compositionally biased region" description="Polar residues" evidence="1">
    <location>
        <begin position="688"/>
        <end position="701"/>
    </location>
</feature>
<dbReference type="STRING" id="71784.A0A1Y2BHH4"/>
<dbReference type="EMBL" id="MCFC01000003">
    <property type="protein sequence ID" value="ORY34234.1"/>
    <property type="molecule type" value="Genomic_DNA"/>
</dbReference>
<dbReference type="InParanoid" id="A0A1Y2BHH4"/>
<sequence>MASSVTSNDTWGQAASVGEAAEPLSTMQPLNAVARRKLRLRDGLAAVFPVSARAVGGECRKGGRGAHKNTINHASHEDPGGIKDHSTLVQALPQSSKGFDGVLSVAKSSTYDNLLIWTAPLSLPASRDQQPSKLPSPMISAATDFGTQTPLAMEVQTQMSTLSNLEQDEQPPYERKGKGRAFGERPMEGKPQISRRNSSGPGSIVDLSSRQAEQISRISPPSRRAPPRPLTPSGWSPRYAAIDSSSPLPSSSIQATFGYDQRSALSARQGVEVDMIEIPRFKTRGLNLTIVMKSGPWQRVAWLSLWMGWITNGLLSLFVIHLSRLTLRCAIHPSSENNSNRSWTFAAAAYGVCLGLSTLLVWCGWEMYYEFWRRWRLLSFPHFAFFSHIRLSPLGTPYAFDVITETAYALVQLAPGLLPLVPRAAIAAVLLLSFSTPATQSTSVVTQSRIRDPNFFVSDSQLNDYARGLLIAFVSLVAFRLAVVLLSVAVLFLISDHSNSGHFGRWFLWCGPRSDSPQSISVLRDSSRAGSPQKPTFDHENVFKWPWKERTRARIQDAFNLCMIRRGAPQEGFPTQLISQRVGVNPIVKVSPVEREELLSEPGPSRPRDPHRFPFQQMALKTSLHAAHTPVPTSLAHSRSDGLITSSNTHTTPTAIPFNDPASPSVNVQTRPASGESTKSDDDGDSTALLSDSPTAKSSLQCVRDRASSFGSRMSLAIGHALTQSKSSTSSSSNSDTSPNKRRDAPKIYHESSLSRARSTSVSLLREGVRNAATAGESMVRRARSGTMLSLDTRYSPISRREDENEARENTPGLDLAPLVNVDLMPEQPDVWCILLTRRLGPGEGVEAIQDTKIPAVSSHPVGKWPLV</sequence>
<feature type="compositionally biased region" description="Basic and acidic residues" evidence="1">
    <location>
        <begin position="739"/>
        <end position="750"/>
    </location>
</feature>
<feature type="region of interest" description="Disordered" evidence="1">
    <location>
        <begin position="721"/>
        <end position="760"/>
    </location>
</feature>
<feature type="region of interest" description="Disordered" evidence="1">
    <location>
        <begin position="163"/>
        <end position="238"/>
    </location>
</feature>
<protein>
    <submittedName>
        <fullName evidence="3">Uncharacterized protein</fullName>
    </submittedName>
</protein>
<feature type="compositionally biased region" description="Low complexity" evidence="1">
    <location>
        <begin position="723"/>
        <end position="738"/>
    </location>
</feature>
<feature type="region of interest" description="Disordered" evidence="1">
    <location>
        <begin position="629"/>
        <end position="701"/>
    </location>
</feature>
<evidence type="ECO:0000256" key="2">
    <source>
        <dbReference type="SAM" id="Phobius"/>
    </source>
</evidence>
<feature type="transmembrane region" description="Helical" evidence="2">
    <location>
        <begin position="300"/>
        <end position="323"/>
    </location>
</feature>
<keyword evidence="2" id="KW-1133">Transmembrane helix</keyword>
<evidence type="ECO:0000256" key="1">
    <source>
        <dbReference type="SAM" id="MobiDB-lite"/>
    </source>
</evidence>
<dbReference type="AlphaFoldDB" id="A0A1Y2BHH4"/>
<evidence type="ECO:0000313" key="4">
    <source>
        <dbReference type="Proteomes" id="UP000193986"/>
    </source>
</evidence>
<keyword evidence="2" id="KW-0472">Membrane</keyword>
<keyword evidence="4" id="KW-1185">Reference proteome</keyword>
<feature type="transmembrane region" description="Helical" evidence="2">
    <location>
        <begin position="469"/>
        <end position="494"/>
    </location>
</feature>
<proteinExistence type="predicted"/>
<feature type="compositionally biased region" description="Polar residues" evidence="1">
    <location>
        <begin position="631"/>
        <end position="654"/>
    </location>
</feature>
<organism evidence="3 4">
    <name type="scientific">Naematelia encephala</name>
    <dbReference type="NCBI Taxonomy" id="71784"/>
    <lineage>
        <taxon>Eukaryota</taxon>
        <taxon>Fungi</taxon>
        <taxon>Dikarya</taxon>
        <taxon>Basidiomycota</taxon>
        <taxon>Agaricomycotina</taxon>
        <taxon>Tremellomycetes</taxon>
        <taxon>Tremellales</taxon>
        <taxon>Naemateliaceae</taxon>
        <taxon>Naematelia</taxon>
    </lineage>
</organism>
<name>A0A1Y2BHH4_9TREE</name>
<dbReference type="Proteomes" id="UP000193986">
    <property type="component" value="Unassembled WGS sequence"/>
</dbReference>
<feature type="transmembrane region" description="Helical" evidence="2">
    <location>
        <begin position="343"/>
        <end position="365"/>
    </location>
</feature>
<comment type="caution">
    <text evidence="3">The sequence shown here is derived from an EMBL/GenBank/DDBJ whole genome shotgun (WGS) entry which is preliminary data.</text>
</comment>
<evidence type="ECO:0000313" key="3">
    <source>
        <dbReference type="EMBL" id="ORY34234.1"/>
    </source>
</evidence>
<feature type="compositionally biased region" description="Polar residues" evidence="1">
    <location>
        <begin position="662"/>
        <end position="677"/>
    </location>
</feature>